<dbReference type="RefSeq" id="WP_119314088.1">
    <property type="nucleotide sequence ID" value="NZ_QXDL01000024.1"/>
</dbReference>
<sequence length="170" mass="18486">MKKYLIATLAAGLIAGCGLLPGIGGQQVIGMFQGDWASVDKSKMRLALVGLTSSGQFSYNNQLEIKDPDVTKRYVLELPQAAEEGSYQVVAYSDEDANGKFGSGDVVLGNTCHKYLLYSESNGNKVFWVGTVQTLTVTKGWNGYDNKTQAAPYQAENYEGFDLYRTGQCP</sequence>
<dbReference type="Proteomes" id="UP000265715">
    <property type="component" value="Unassembled WGS sequence"/>
</dbReference>
<reference evidence="1 2" key="1">
    <citation type="submission" date="2018-08" db="EMBL/GenBank/DDBJ databases">
        <title>Meiothermus terrae DSM 26712 genome sequencing project.</title>
        <authorList>
            <person name="Da Costa M.S."/>
            <person name="Albuquerque L."/>
            <person name="Raposo P."/>
            <person name="Froufe H.J.C."/>
            <person name="Barroso C.S."/>
            <person name="Egas C."/>
        </authorList>
    </citation>
    <scope>NUCLEOTIDE SEQUENCE [LARGE SCALE GENOMIC DNA]</scope>
    <source>
        <strain evidence="1 2">DSM 26712</strain>
    </source>
</reference>
<name>A0A399EZC5_9DEIN</name>
<accession>A0A399EZC5</accession>
<evidence type="ECO:0008006" key="3">
    <source>
        <dbReference type="Google" id="ProtNLM"/>
    </source>
</evidence>
<proteinExistence type="predicted"/>
<organism evidence="1 2">
    <name type="scientific">Calidithermus terrae</name>
    <dbReference type="NCBI Taxonomy" id="1408545"/>
    <lineage>
        <taxon>Bacteria</taxon>
        <taxon>Thermotogati</taxon>
        <taxon>Deinococcota</taxon>
        <taxon>Deinococci</taxon>
        <taxon>Thermales</taxon>
        <taxon>Thermaceae</taxon>
        <taxon>Calidithermus</taxon>
    </lineage>
</organism>
<evidence type="ECO:0000313" key="1">
    <source>
        <dbReference type="EMBL" id="RIH88756.1"/>
    </source>
</evidence>
<dbReference type="AlphaFoldDB" id="A0A399EZC5"/>
<dbReference type="EMBL" id="QXDL01000024">
    <property type="protein sequence ID" value="RIH88756.1"/>
    <property type="molecule type" value="Genomic_DNA"/>
</dbReference>
<dbReference type="OrthoDB" id="31848at2"/>
<gene>
    <name evidence="1" type="ORF">Mterra_00892</name>
</gene>
<evidence type="ECO:0000313" key="2">
    <source>
        <dbReference type="Proteomes" id="UP000265715"/>
    </source>
</evidence>
<comment type="caution">
    <text evidence="1">The sequence shown here is derived from an EMBL/GenBank/DDBJ whole genome shotgun (WGS) entry which is preliminary data.</text>
</comment>
<keyword evidence="2" id="KW-1185">Reference proteome</keyword>
<dbReference type="PROSITE" id="PS51257">
    <property type="entry name" value="PROKAR_LIPOPROTEIN"/>
    <property type="match status" value="1"/>
</dbReference>
<protein>
    <recommendedName>
        <fullName evidence="3">Lipoprotein</fullName>
    </recommendedName>
</protein>